<evidence type="ECO:0000256" key="1">
    <source>
        <dbReference type="SAM" id="Coils"/>
    </source>
</evidence>
<dbReference type="InterPro" id="IPR027523">
    <property type="entry name" value="CLU_prot"/>
</dbReference>
<dbReference type="SUPFAM" id="SSF51161">
    <property type="entry name" value="Trimeric LpxA-like enzymes"/>
    <property type="match status" value="1"/>
</dbReference>
<dbReference type="EMBL" id="BQNB010012205">
    <property type="protein sequence ID" value="GJT00561.1"/>
    <property type="molecule type" value="Genomic_DNA"/>
</dbReference>
<reference evidence="2" key="1">
    <citation type="journal article" date="2022" name="Int. J. Mol. Sci.">
        <title>Draft Genome of Tanacetum Coccineum: Genomic Comparison of Closely Related Tanacetum-Family Plants.</title>
        <authorList>
            <person name="Yamashiro T."/>
            <person name="Shiraishi A."/>
            <person name="Nakayama K."/>
            <person name="Satake H."/>
        </authorList>
    </citation>
    <scope>NUCLEOTIDE SEQUENCE</scope>
</reference>
<keyword evidence="3" id="KW-1185">Reference proteome</keyword>
<accession>A0ABQ5AD18</accession>
<feature type="coiled-coil region" evidence="1">
    <location>
        <begin position="546"/>
        <end position="598"/>
    </location>
</feature>
<feature type="coiled-coil region" evidence="1">
    <location>
        <begin position="83"/>
        <end position="135"/>
    </location>
</feature>
<sequence length="667" mass="73919">MVKVCLPPANRNSGLLRADKEGDNLKWQGVVNLRYYGYTAVVKVVEIEDDKKVPPLRYIELLDQPIATNLKNELKVEGLGTPLRSLKNKKKDSEGNNMESKADDAVNGEVENYVLNLAESQLEASATENESALKKLLSDAAFTRLKESETGLHRMVSLVELIDQSQKYYNGVALAKLVMQSYKYHLILLLTDLYIGPDVSISTNARVGAGVRLINCIILDDAEIKAGDLIARLNPGDLQEARTTVLFNVCLPPANRNSGLLRADKEGDNLKWRDVIQNVPIDASIERVILASDGLWKDATNLKNELKVEGLGTPLRSLKNKKKDSEGNNMESKANDAVNGEVENYVLNLAESQLEASATENESALKKLLSDAAFTRLKDSETRLHRMVSLVELIDQSQKYYNGVALAKLVMQSYKYYLILLLTDLYIGPDVSISTNARVGAGVRLMNCIILDDAEIKLLAGGHMSRLKETTTRSLVKPILVCLPPTNRNSGLLRADKGDNLKWRDVIQNVPIDASIERVILASDGLWKAAANLKNELKVEGLGTPLRSLKNKKKDSEGNNMESKADDAVNGEVENYVLNLAESQLEASATENESALKKLLSDAAFTRLKESKTGLHRMVSLVELIDQSQKYYNGVALAKLVMQSNKNHLILLLTNLYNIHEMLWLVR</sequence>
<protein>
    <submittedName>
        <fullName evidence="2">Protein TSS</fullName>
    </submittedName>
</protein>
<gene>
    <name evidence="2" type="ORF">Tco_0821730</name>
</gene>
<comment type="caution">
    <text evidence="2">The sequence shown here is derived from an EMBL/GenBank/DDBJ whole genome shotgun (WGS) entry which is preliminary data.</text>
</comment>
<keyword evidence="1" id="KW-0175">Coiled coil</keyword>
<dbReference type="PANTHER" id="PTHR12601:SF17">
    <property type="entry name" value="PROTEIN REDUCED CHLOROPLAST COVERAGE 1"/>
    <property type="match status" value="1"/>
</dbReference>
<dbReference type="InterPro" id="IPR011004">
    <property type="entry name" value="Trimer_LpxA-like_sf"/>
</dbReference>
<evidence type="ECO:0000313" key="2">
    <source>
        <dbReference type="EMBL" id="GJT00561.1"/>
    </source>
</evidence>
<feature type="coiled-coil region" evidence="1">
    <location>
        <begin position="315"/>
        <end position="367"/>
    </location>
</feature>
<proteinExistence type="predicted"/>
<organism evidence="2 3">
    <name type="scientific">Tanacetum coccineum</name>
    <dbReference type="NCBI Taxonomy" id="301880"/>
    <lineage>
        <taxon>Eukaryota</taxon>
        <taxon>Viridiplantae</taxon>
        <taxon>Streptophyta</taxon>
        <taxon>Embryophyta</taxon>
        <taxon>Tracheophyta</taxon>
        <taxon>Spermatophyta</taxon>
        <taxon>Magnoliopsida</taxon>
        <taxon>eudicotyledons</taxon>
        <taxon>Gunneridae</taxon>
        <taxon>Pentapetalae</taxon>
        <taxon>asterids</taxon>
        <taxon>campanulids</taxon>
        <taxon>Asterales</taxon>
        <taxon>Asteraceae</taxon>
        <taxon>Asteroideae</taxon>
        <taxon>Anthemideae</taxon>
        <taxon>Anthemidinae</taxon>
        <taxon>Tanacetum</taxon>
    </lineage>
</organism>
<dbReference type="PANTHER" id="PTHR12601">
    <property type="entry name" value="EUKARYOTIC TRANSLATION INITIATION FACTOR 3 SUBUNIT EIF-3"/>
    <property type="match status" value="1"/>
</dbReference>
<dbReference type="Proteomes" id="UP001151760">
    <property type="component" value="Unassembled WGS sequence"/>
</dbReference>
<reference evidence="2" key="2">
    <citation type="submission" date="2022-01" db="EMBL/GenBank/DDBJ databases">
        <authorList>
            <person name="Yamashiro T."/>
            <person name="Shiraishi A."/>
            <person name="Satake H."/>
            <person name="Nakayama K."/>
        </authorList>
    </citation>
    <scope>NUCLEOTIDE SEQUENCE</scope>
</reference>
<name>A0ABQ5AD18_9ASTR</name>
<evidence type="ECO:0000313" key="3">
    <source>
        <dbReference type="Proteomes" id="UP001151760"/>
    </source>
</evidence>